<evidence type="ECO:0000313" key="4">
    <source>
        <dbReference type="EMBL" id="GME66832.1"/>
    </source>
</evidence>
<feature type="domain" description="Maltose/galactoside acetyltransferase" evidence="3">
    <location>
        <begin position="46"/>
        <end position="107"/>
    </location>
</feature>
<dbReference type="InterPro" id="IPR001451">
    <property type="entry name" value="Hexapep"/>
</dbReference>
<dbReference type="PROSITE" id="PS00101">
    <property type="entry name" value="HEXAPEP_TRANSFERASES"/>
    <property type="match status" value="1"/>
</dbReference>
<protein>
    <submittedName>
        <fullName evidence="4">Unnamed protein product</fullName>
    </submittedName>
</protein>
<dbReference type="SMART" id="SM01266">
    <property type="entry name" value="Mac"/>
    <property type="match status" value="1"/>
</dbReference>
<dbReference type="PANTHER" id="PTHR23416">
    <property type="entry name" value="SIALIC ACID SYNTHASE-RELATED"/>
    <property type="match status" value="1"/>
</dbReference>
<dbReference type="GO" id="GO:0008374">
    <property type="term" value="F:O-acyltransferase activity"/>
    <property type="evidence" value="ECO:0007669"/>
    <property type="project" value="TreeGrafter"/>
</dbReference>
<dbReference type="Pfam" id="PF14602">
    <property type="entry name" value="Hexapep_2"/>
    <property type="match status" value="1"/>
</dbReference>
<proteinExistence type="inferred from homology"/>
<name>A0A9W6ST88_CANBO</name>
<dbReference type="InterPro" id="IPR051159">
    <property type="entry name" value="Hexapeptide_acetyltransf"/>
</dbReference>
<dbReference type="Gene3D" id="2.160.10.10">
    <property type="entry name" value="Hexapeptide repeat proteins"/>
    <property type="match status" value="1"/>
</dbReference>
<dbReference type="PANTHER" id="PTHR23416:SF54">
    <property type="entry name" value="ACETYLTRANSFERASE, CYSE_LACA_LPXA_NODL FAMILY (AFU_ORTHOLOGUE AFUA_2G08430)-RELATED"/>
    <property type="match status" value="1"/>
</dbReference>
<evidence type="ECO:0000256" key="1">
    <source>
        <dbReference type="ARBA" id="ARBA00007274"/>
    </source>
</evidence>
<sequence length="258" mass="29240">MFKSKQEIKEEKLIKNKISLEKDDELIKFVYENFKNIEIFKNDNNYERMISGMLYDSFTDKTVLFRDDAQQLVEEYKLIKYRDYKDSKAYQAARTEHLSKLLGYIGSNVVLEYPFSCDYGCNIFIDDNTYINYNFTAADVSIVKIGKDCLIGPSCIICTATHPIDIDLRACGLENGKKIIIQDKVWLGANVKVLPGVTIGYGSIIGAGSVVNKDVPPFSIAVGVPAKVIKTIDREDPHFDPDLYWSEISENQDLASNL</sequence>
<gene>
    <name evidence="4" type="ORF">Cboi02_000027200</name>
</gene>
<dbReference type="GO" id="GO:0016407">
    <property type="term" value="F:acetyltransferase activity"/>
    <property type="evidence" value="ECO:0007669"/>
    <property type="project" value="InterPro"/>
</dbReference>
<keyword evidence="5" id="KW-1185">Reference proteome</keyword>
<evidence type="ECO:0000256" key="2">
    <source>
        <dbReference type="ARBA" id="ARBA00022679"/>
    </source>
</evidence>
<comment type="caution">
    <text evidence="4">The sequence shown here is derived from an EMBL/GenBank/DDBJ whole genome shotgun (WGS) entry which is preliminary data.</text>
</comment>
<accession>A0A9W6ST88</accession>
<dbReference type="Proteomes" id="UP001165120">
    <property type="component" value="Unassembled WGS sequence"/>
</dbReference>
<dbReference type="InterPro" id="IPR018357">
    <property type="entry name" value="Hexapep_transf_CS"/>
</dbReference>
<reference evidence="4" key="1">
    <citation type="submission" date="2023-04" db="EMBL/GenBank/DDBJ databases">
        <title>Candida boidinii NBRC 10035.</title>
        <authorList>
            <person name="Ichikawa N."/>
            <person name="Sato H."/>
            <person name="Tonouchi N."/>
        </authorList>
    </citation>
    <scope>NUCLEOTIDE SEQUENCE</scope>
    <source>
        <strain evidence="4">NBRC 10035</strain>
    </source>
</reference>
<dbReference type="AlphaFoldDB" id="A0A9W6ST88"/>
<dbReference type="Pfam" id="PF12464">
    <property type="entry name" value="Mac"/>
    <property type="match status" value="1"/>
</dbReference>
<dbReference type="SUPFAM" id="SSF51161">
    <property type="entry name" value="Trimeric LpxA-like enzymes"/>
    <property type="match status" value="1"/>
</dbReference>
<evidence type="ECO:0000259" key="3">
    <source>
        <dbReference type="SMART" id="SM01266"/>
    </source>
</evidence>
<dbReference type="InterPro" id="IPR024688">
    <property type="entry name" value="Mac_dom"/>
</dbReference>
<organism evidence="4 5">
    <name type="scientific">Candida boidinii</name>
    <name type="common">Yeast</name>
    <dbReference type="NCBI Taxonomy" id="5477"/>
    <lineage>
        <taxon>Eukaryota</taxon>
        <taxon>Fungi</taxon>
        <taxon>Dikarya</taxon>
        <taxon>Ascomycota</taxon>
        <taxon>Saccharomycotina</taxon>
        <taxon>Pichiomycetes</taxon>
        <taxon>Pichiales</taxon>
        <taxon>Pichiaceae</taxon>
        <taxon>Ogataea</taxon>
        <taxon>Ogataea/Candida clade</taxon>
    </lineage>
</organism>
<keyword evidence="2" id="KW-0808">Transferase</keyword>
<dbReference type="InterPro" id="IPR011004">
    <property type="entry name" value="Trimer_LpxA-like_sf"/>
</dbReference>
<dbReference type="Pfam" id="PF00132">
    <property type="entry name" value="Hexapep"/>
    <property type="match status" value="1"/>
</dbReference>
<comment type="similarity">
    <text evidence="1">Belongs to the transferase hexapeptide repeat family.</text>
</comment>
<dbReference type="CDD" id="cd03357">
    <property type="entry name" value="LbH_MAT_GAT"/>
    <property type="match status" value="1"/>
</dbReference>
<dbReference type="EMBL" id="BSXN01000048">
    <property type="protein sequence ID" value="GME66832.1"/>
    <property type="molecule type" value="Genomic_DNA"/>
</dbReference>
<evidence type="ECO:0000313" key="5">
    <source>
        <dbReference type="Proteomes" id="UP001165120"/>
    </source>
</evidence>